<dbReference type="InterPro" id="IPR038732">
    <property type="entry name" value="HpyO/CreE_NAD-binding"/>
</dbReference>
<dbReference type="PRINTS" id="PR00368">
    <property type="entry name" value="FADPNR"/>
</dbReference>
<dbReference type="EMBL" id="JBHLTR010000018">
    <property type="protein sequence ID" value="MFC0560244.1"/>
    <property type="molecule type" value="Genomic_DNA"/>
</dbReference>
<dbReference type="Pfam" id="PF13454">
    <property type="entry name" value="NAD_binding_9"/>
    <property type="match status" value="1"/>
</dbReference>
<dbReference type="Gene3D" id="3.50.50.60">
    <property type="entry name" value="FAD/NAD(P)-binding domain"/>
    <property type="match status" value="1"/>
</dbReference>
<feature type="domain" description="FAD-dependent urate hydroxylase HpyO/Asp monooxygenase CreE-like FAD/NAD(P)-binding" evidence="1">
    <location>
        <begin position="6"/>
        <end position="150"/>
    </location>
</feature>
<comment type="caution">
    <text evidence="2">The sequence shown here is derived from an EMBL/GenBank/DDBJ whole genome shotgun (WGS) entry which is preliminary data.</text>
</comment>
<dbReference type="RefSeq" id="WP_273847418.1">
    <property type="nucleotide sequence ID" value="NZ_JAQQWT010000026.1"/>
</dbReference>
<reference evidence="2 3" key="1">
    <citation type="submission" date="2024-09" db="EMBL/GenBank/DDBJ databases">
        <authorList>
            <person name="Sun Q."/>
            <person name="Mori K."/>
        </authorList>
    </citation>
    <scope>NUCLEOTIDE SEQUENCE [LARGE SCALE GENOMIC DNA]</scope>
    <source>
        <strain evidence="2 3">NCAIM B.02301</strain>
    </source>
</reference>
<proteinExistence type="predicted"/>
<keyword evidence="3" id="KW-1185">Reference proteome</keyword>
<dbReference type="Proteomes" id="UP001589833">
    <property type="component" value="Unassembled WGS sequence"/>
</dbReference>
<gene>
    <name evidence="2" type="ORF">ACFFH4_14485</name>
</gene>
<sequence>MVEWTIIGGGIQGCTLANFLIKSNRTTISNLMMIDPNPEPIFTWKKCTKTIEMPFLRSPSIHHLDIDPFSLEKFAKSEEGNRLSQFYGRYDRPSLALFNKHCDALFHEIQLLNSWNQGRVEQLIKVKQHWLIKLTDGREFESKNVVLAMGLSEQPNWPDWANELQSQGANIKHIYDNRMNTDSGPVSEMLIMGGGISAIHTALKWSKRRPGKVKLLTRHPLRLQPFDSDPGWLGPKKMNSFRKVTCLSKRRQIITSARHRGSIPQELKMKVLREQREGRLDIVIDELTGATYQNGEIKLDLQNTSIHTNQILLATGFNPSPPGITWLNATIEREALLCAACGYPIVSEDTLEWGQNLYVIGALAELVIGPVSRNISGARRGAERIVQV</sequence>
<evidence type="ECO:0000259" key="1">
    <source>
        <dbReference type="Pfam" id="PF13454"/>
    </source>
</evidence>
<protein>
    <submittedName>
        <fullName evidence="2">FAD/NAD(P)-binding protein</fullName>
    </submittedName>
</protein>
<dbReference type="SUPFAM" id="SSF51905">
    <property type="entry name" value="FAD/NAD(P)-binding domain"/>
    <property type="match status" value="2"/>
</dbReference>
<evidence type="ECO:0000313" key="2">
    <source>
        <dbReference type="EMBL" id="MFC0560244.1"/>
    </source>
</evidence>
<dbReference type="PANTHER" id="PTHR38663">
    <property type="match status" value="1"/>
</dbReference>
<accession>A0ABV6NHS8</accession>
<name>A0ABV6NHS8_9BACI</name>
<organism evidence="2 3">
    <name type="scientific">Halalkalibacter alkalisediminis</name>
    <dbReference type="NCBI Taxonomy" id="935616"/>
    <lineage>
        <taxon>Bacteria</taxon>
        <taxon>Bacillati</taxon>
        <taxon>Bacillota</taxon>
        <taxon>Bacilli</taxon>
        <taxon>Bacillales</taxon>
        <taxon>Bacillaceae</taxon>
        <taxon>Halalkalibacter</taxon>
    </lineage>
</organism>
<dbReference type="InterPro" id="IPR036188">
    <property type="entry name" value="FAD/NAD-bd_sf"/>
</dbReference>
<evidence type="ECO:0000313" key="3">
    <source>
        <dbReference type="Proteomes" id="UP001589833"/>
    </source>
</evidence>
<dbReference type="PANTHER" id="PTHR38663:SF1">
    <property type="entry name" value="L-ORNITHINE N(5)-MONOOXYGENASE"/>
    <property type="match status" value="1"/>
</dbReference>